<feature type="transmembrane region" description="Helical" evidence="1">
    <location>
        <begin position="342"/>
        <end position="361"/>
    </location>
</feature>
<reference evidence="2" key="1">
    <citation type="submission" date="2018-05" db="EMBL/GenBank/DDBJ databases">
        <authorList>
            <person name="Lanie J.A."/>
            <person name="Ng W.-L."/>
            <person name="Kazmierczak K.M."/>
            <person name="Andrzejewski T.M."/>
            <person name="Davidsen T.M."/>
            <person name="Wayne K.J."/>
            <person name="Tettelin H."/>
            <person name="Glass J.I."/>
            <person name="Rusch D."/>
            <person name="Podicherti R."/>
            <person name="Tsui H.-C.T."/>
            <person name="Winkler M.E."/>
        </authorList>
    </citation>
    <scope>NUCLEOTIDE SEQUENCE</scope>
</reference>
<feature type="transmembrane region" description="Helical" evidence="1">
    <location>
        <begin position="286"/>
        <end position="304"/>
    </location>
</feature>
<feature type="transmembrane region" description="Helical" evidence="1">
    <location>
        <begin position="316"/>
        <end position="336"/>
    </location>
</feature>
<feature type="transmembrane region" description="Helical" evidence="1">
    <location>
        <begin position="101"/>
        <end position="123"/>
    </location>
</feature>
<accession>A0A381SQ61</accession>
<dbReference type="AlphaFoldDB" id="A0A381SQ61"/>
<feature type="transmembrane region" description="Helical" evidence="1">
    <location>
        <begin position="250"/>
        <end position="266"/>
    </location>
</feature>
<sequence length="427" mass="46071">MVGFPDTMGEATQFDEYNPQGILQSFASPSTLPHFLLLMANTVVLYVIMKADWWGFAESGSVIFLSLTISYCFAAVLAPSRIGNLIFRVDDGGRGVLNASYWSNSLLALLPIGITVALFAAAILTQLKSGDLTTIAYLMASLFVLMSIGQALSLTFGGIAYARGVSKFARPSRLGIHFTLTRTVLVVAASIPLVWWFGYGAGDFSEQSLTGHAVWFGFLVMVALVSVVADRHTSRARSREGMDGVAADRLMVVMVLATCWHLLSAWRRNPLFVDSTTGSMLVEEGILMAVTILLAVWSMSNRGHKKGWRIYQGQSAVFWGIGFGYAYGGSIASLTALSEGSLLTTTAGGHLLTAIVMLAILPMAISRVGKPTSEEPETGVRVLGNREGLGASFTPPPSVWANTLEQRGVRDERPLETTQEDIVELID</sequence>
<feature type="transmembrane region" description="Helical" evidence="1">
    <location>
        <begin position="135"/>
        <end position="162"/>
    </location>
</feature>
<dbReference type="EMBL" id="UINC01003421">
    <property type="protein sequence ID" value="SVA06185.1"/>
    <property type="molecule type" value="Genomic_DNA"/>
</dbReference>
<feature type="transmembrane region" description="Helical" evidence="1">
    <location>
        <begin position="61"/>
        <end position="80"/>
    </location>
</feature>
<name>A0A381SQ61_9ZZZZ</name>
<feature type="transmembrane region" description="Helical" evidence="1">
    <location>
        <begin position="32"/>
        <end position="49"/>
    </location>
</feature>
<protein>
    <submittedName>
        <fullName evidence="2">Uncharacterized protein</fullName>
    </submittedName>
</protein>
<gene>
    <name evidence="2" type="ORF">METZ01_LOCUS59039</name>
</gene>
<feature type="transmembrane region" description="Helical" evidence="1">
    <location>
        <begin position="174"/>
        <end position="197"/>
    </location>
</feature>
<keyword evidence="1" id="KW-0472">Membrane</keyword>
<organism evidence="2">
    <name type="scientific">marine metagenome</name>
    <dbReference type="NCBI Taxonomy" id="408172"/>
    <lineage>
        <taxon>unclassified sequences</taxon>
        <taxon>metagenomes</taxon>
        <taxon>ecological metagenomes</taxon>
    </lineage>
</organism>
<feature type="transmembrane region" description="Helical" evidence="1">
    <location>
        <begin position="209"/>
        <end position="229"/>
    </location>
</feature>
<proteinExistence type="predicted"/>
<keyword evidence="1" id="KW-0812">Transmembrane</keyword>
<evidence type="ECO:0000313" key="2">
    <source>
        <dbReference type="EMBL" id="SVA06185.1"/>
    </source>
</evidence>
<evidence type="ECO:0000256" key="1">
    <source>
        <dbReference type="SAM" id="Phobius"/>
    </source>
</evidence>
<keyword evidence="1" id="KW-1133">Transmembrane helix</keyword>